<organism evidence="2">
    <name type="scientific">Proboscia inermis</name>
    <dbReference type="NCBI Taxonomy" id="420281"/>
    <lineage>
        <taxon>Eukaryota</taxon>
        <taxon>Sar</taxon>
        <taxon>Stramenopiles</taxon>
        <taxon>Ochrophyta</taxon>
        <taxon>Bacillariophyta</taxon>
        <taxon>Coscinodiscophyceae</taxon>
        <taxon>Rhizosoleniophycidae</taxon>
        <taxon>Rhizosoleniales</taxon>
        <taxon>Rhizosoleniaceae</taxon>
        <taxon>Proboscia</taxon>
    </lineage>
</organism>
<gene>
    <name evidence="2" type="ORF">PINE0816_LOCUS332</name>
</gene>
<evidence type="ECO:0000256" key="1">
    <source>
        <dbReference type="SAM" id="MobiDB-lite"/>
    </source>
</evidence>
<reference evidence="2" key="1">
    <citation type="submission" date="2021-01" db="EMBL/GenBank/DDBJ databases">
        <authorList>
            <person name="Corre E."/>
            <person name="Pelletier E."/>
            <person name="Niang G."/>
            <person name="Scheremetjew M."/>
            <person name="Finn R."/>
            <person name="Kale V."/>
            <person name="Holt S."/>
            <person name="Cochrane G."/>
            <person name="Meng A."/>
            <person name="Brown T."/>
            <person name="Cohen L."/>
        </authorList>
    </citation>
    <scope>NUCLEOTIDE SEQUENCE</scope>
    <source>
        <strain evidence="2">CCAP1064/1</strain>
    </source>
</reference>
<dbReference type="EMBL" id="HBEL01000723">
    <property type="protein sequence ID" value="CAD8404231.1"/>
    <property type="molecule type" value="Transcribed_RNA"/>
</dbReference>
<feature type="compositionally biased region" description="Basic and acidic residues" evidence="1">
    <location>
        <begin position="85"/>
        <end position="106"/>
    </location>
</feature>
<protein>
    <submittedName>
        <fullName evidence="2">Uncharacterized protein</fullName>
    </submittedName>
</protein>
<accession>A0A7S0BW48</accession>
<feature type="compositionally biased region" description="Polar residues" evidence="1">
    <location>
        <begin position="1"/>
        <end position="23"/>
    </location>
</feature>
<sequence>MADTVSTTSKSDISHQSSPSAGNNAHLRLYQCSLSRQREVKERREQIEKARNPTPPKLLIITEEEAEEIVGRLYCERSITFKRQEEKTTSSSVDVEKKHGLGKEDELGTSNVGIPKQPVRRMKEKDAWILFDRLHSEKMAKGVHTGITEQNKRFCLLST</sequence>
<name>A0A7S0BW48_9STRA</name>
<proteinExistence type="predicted"/>
<evidence type="ECO:0000313" key="2">
    <source>
        <dbReference type="EMBL" id="CAD8404231.1"/>
    </source>
</evidence>
<feature type="region of interest" description="Disordered" evidence="1">
    <location>
        <begin position="85"/>
        <end position="114"/>
    </location>
</feature>
<feature type="region of interest" description="Disordered" evidence="1">
    <location>
        <begin position="1"/>
        <end position="26"/>
    </location>
</feature>
<dbReference type="AlphaFoldDB" id="A0A7S0BW48"/>